<keyword evidence="2" id="KW-1185">Reference proteome</keyword>
<dbReference type="RefSeq" id="WP_379682577.1">
    <property type="nucleotide sequence ID" value="NZ_JBHLYW010000032.1"/>
</dbReference>
<evidence type="ECO:0000313" key="1">
    <source>
        <dbReference type="EMBL" id="MFC0080222.1"/>
    </source>
</evidence>
<sequence length="64" mass="7601">MKTKESYNQDVLKLIQIKYGYSYDYIRKSIRGDRLGDVSNTIKAEYNKLNDEARKAIMMYSKKL</sequence>
<reference evidence="1 2" key="1">
    <citation type="submission" date="2024-09" db="EMBL/GenBank/DDBJ databases">
        <authorList>
            <person name="Sun Q."/>
            <person name="Mori K."/>
        </authorList>
    </citation>
    <scope>NUCLEOTIDE SEQUENCE [LARGE SCALE GENOMIC DNA]</scope>
    <source>
        <strain evidence="1 2">CGMCC 1.12926</strain>
    </source>
</reference>
<organism evidence="1 2">
    <name type="scientific">Flavobacterium procerum</name>
    <dbReference type="NCBI Taxonomy" id="1455569"/>
    <lineage>
        <taxon>Bacteria</taxon>
        <taxon>Pseudomonadati</taxon>
        <taxon>Bacteroidota</taxon>
        <taxon>Flavobacteriia</taxon>
        <taxon>Flavobacteriales</taxon>
        <taxon>Flavobacteriaceae</taxon>
        <taxon>Flavobacterium</taxon>
    </lineage>
</organism>
<dbReference type="EMBL" id="JBHLYW010000032">
    <property type="protein sequence ID" value="MFC0080222.1"/>
    <property type="molecule type" value="Genomic_DNA"/>
</dbReference>
<proteinExistence type="predicted"/>
<name>A0ABV6BZQ9_9FLAO</name>
<accession>A0ABV6BZQ9</accession>
<evidence type="ECO:0000313" key="2">
    <source>
        <dbReference type="Proteomes" id="UP001589734"/>
    </source>
</evidence>
<comment type="caution">
    <text evidence="1">The sequence shown here is derived from an EMBL/GenBank/DDBJ whole genome shotgun (WGS) entry which is preliminary data.</text>
</comment>
<protein>
    <submittedName>
        <fullName evidence="1">Uncharacterized protein</fullName>
    </submittedName>
</protein>
<gene>
    <name evidence="1" type="ORF">ACFFLS_24470</name>
</gene>
<dbReference type="Proteomes" id="UP001589734">
    <property type="component" value="Unassembled WGS sequence"/>
</dbReference>